<dbReference type="GO" id="GO:0006508">
    <property type="term" value="P:proteolysis"/>
    <property type="evidence" value="ECO:0007669"/>
    <property type="project" value="InterPro"/>
</dbReference>
<dbReference type="Gene3D" id="3.40.50.1820">
    <property type="entry name" value="alpha/beta hydrolase"/>
    <property type="match status" value="1"/>
</dbReference>
<gene>
    <name evidence="3" type="ORF">IFM89_032592</name>
</gene>
<dbReference type="Proteomes" id="UP000631114">
    <property type="component" value="Unassembled WGS sequence"/>
</dbReference>
<evidence type="ECO:0000313" key="4">
    <source>
        <dbReference type="Proteomes" id="UP000631114"/>
    </source>
</evidence>
<dbReference type="GO" id="GO:0004185">
    <property type="term" value="F:serine-type carboxypeptidase activity"/>
    <property type="evidence" value="ECO:0007669"/>
    <property type="project" value="InterPro"/>
</dbReference>
<dbReference type="InterPro" id="IPR001563">
    <property type="entry name" value="Peptidase_S10"/>
</dbReference>
<evidence type="ECO:0000256" key="1">
    <source>
        <dbReference type="ARBA" id="ARBA00009431"/>
    </source>
</evidence>
<keyword evidence="2" id="KW-0732">Signal</keyword>
<dbReference type="InterPro" id="IPR029058">
    <property type="entry name" value="AB_hydrolase_fold"/>
</dbReference>
<protein>
    <submittedName>
        <fullName evidence="3">Uncharacterized protein</fullName>
    </submittedName>
</protein>
<dbReference type="AlphaFoldDB" id="A0A835IS32"/>
<evidence type="ECO:0000313" key="3">
    <source>
        <dbReference type="EMBL" id="KAF9622671.1"/>
    </source>
</evidence>
<organism evidence="3 4">
    <name type="scientific">Coptis chinensis</name>
    <dbReference type="NCBI Taxonomy" id="261450"/>
    <lineage>
        <taxon>Eukaryota</taxon>
        <taxon>Viridiplantae</taxon>
        <taxon>Streptophyta</taxon>
        <taxon>Embryophyta</taxon>
        <taxon>Tracheophyta</taxon>
        <taxon>Spermatophyta</taxon>
        <taxon>Magnoliopsida</taxon>
        <taxon>Ranunculales</taxon>
        <taxon>Ranunculaceae</taxon>
        <taxon>Coptidoideae</taxon>
        <taxon>Coptis</taxon>
    </lineage>
</organism>
<dbReference type="Pfam" id="PF00450">
    <property type="entry name" value="Peptidase_S10"/>
    <property type="match status" value="1"/>
</dbReference>
<keyword evidence="4" id="KW-1185">Reference proteome</keyword>
<evidence type="ECO:0000256" key="2">
    <source>
        <dbReference type="SAM" id="SignalP"/>
    </source>
</evidence>
<comment type="caution">
    <text evidence="3">The sequence shown here is derived from an EMBL/GenBank/DDBJ whole genome shotgun (WGS) entry which is preliminary data.</text>
</comment>
<sequence length="228" mass="24337">MARRTTFLLAARVLSCYIALVQSNGGQGYDPLGKLRKLQMKRMMSIYSKASSGGNGIGSTDAGGNAGGPGCSSFGVGAMTEVGPFKVKEDGKTLKRNQYAWNKREAVAPAPPCGSALGAKDAYTFLVNCTSSSYIGFDSVGNVYKVVRILGVGSRLLKTMVGWVLLDRLQSLGSVLMLVLSLVRVFGDEGDRDLALFHQLSMVMKTECINGDVDFIKVIGFSVVVKTE</sequence>
<accession>A0A835IS32</accession>
<reference evidence="3 4" key="1">
    <citation type="submission" date="2020-10" db="EMBL/GenBank/DDBJ databases">
        <title>The Coptis chinensis genome and diversification of protoberbering-type alkaloids.</title>
        <authorList>
            <person name="Wang B."/>
            <person name="Shu S."/>
            <person name="Song C."/>
            <person name="Liu Y."/>
        </authorList>
    </citation>
    <scope>NUCLEOTIDE SEQUENCE [LARGE SCALE GENOMIC DNA]</scope>
    <source>
        <strain evidence="3">HL-2020</strain>
        <tissue evidence="3">Leaf</tissue>
    </source>
</reference>
<proteinExistence type="inferred from homology"/>
<name>A0A835IS32_9MAGN</name>
<feature type="chain" id="PRO_5032453247" evidence="2">
    <location>
        <begin position="24"/>
        <end position="228"/>
    </location>
</feature>
<dbReference type="SUPFAM" id="SSF53474">
    <property type="entry name" value="alpha/beta-Hydrolases"/>
    <property type="match status" value="1"/>
</dbReference>
<comment type="similarity">
    <text evidence="1">Belongs to the peptidase S10 family.</text>
</comment>
<dbReference type="EMBL" id="JADFTS010000002">
    <property type="protein sequence ID" value="KAF9622671.1"/>
    <property type="molecule type" value="Genomic_DNA"/>
</dbReference>
<feature type="signal peptide" evidence="2">
    <location>
        <begin position="1"/>
        <end position="23"/>
    </location>
</feature>
<dbReference type="OrthoDB" id="443318at2759"/>